<dbReference type="Pfam" id="PF01477">
    <property type="entry name" value="PLAT"/>
    <property type="match status" value="1"/>
</dbReference>
<sequence length="517" mass="58093">MRNVQAMSEVKTPLGCSRAFVRLALEKKVLSAHLRTVLSNHSLLRTEYKRYAFLRSDDEREQFLYHLLTLNAVDFFCFTNTFTKAVIPYSVLVVPASGTGTTTANVWFTITGTLAETNKPLYLLDKSTNHVLIHHVNLGILSTLRIGHDNSGPHPNWRVKHVIVRNEITGHTYKFPCGRWLGRNVDDGSIERLLVAELMSAGEGAAEVRGRSRTSSRPATTHSTSSSLSRIQRLPSPMRSPQGTRPTVSIGEIQEAVRDAVNSLTKYFHLPEPEMDCGLLTKLLCGDGGLVPALEQALLVGFKSTRIFSKNLYLWDYLTRCQYAIIAMVKQHREEGKGPMTMPRYRTSRSYCVLVDRINTVAQTLGKNDKFHLFICISLRDQLLPSFLSLLAEAPPTAQMFEEWSFLRRETLLRFVQVRLSQFLPLVSPGGDLDSRDLYPGGDLDSRDLYPGGDLDSRDLYPGGDLDSRDLYPGGDLDSRDLYPDFLTSRPYLIVFPCDSVRIIYASRGTQNTAPIE</sequence>
<feature type="region of interest" description="Disordered" evidence="2">
    <location>
        <begin position="205"/>
        <end position="248"/>
    </location>
</feature>
<dbReference type="InterPro" id="IPR036392">
    <property type="entry name" value="PLAT/LH2_dom_sf"/>
</dbReference>
<organism evidence="3">
    <name type="scientific">Cyprideis torosa</name>
    <dbReference type="NCBI Taxonomy" id="163714"/>
    <lineage>
        <taxon>Eukaryota</taxon>
        <taxon>Metazoa</taxon>
        <taxon>Ecdysozoa</taxon>
        <taxon>Arthropoda</taxon>
        <taxon>Crustacea</taxon>
        <taxon>Oligostraca</taxon>
        <taxon>Ostracoda</taxon>
        <taxon>Podocopa</taxon>
        <taxon>Podocopida</taxon>
        <taxon>Cytherocopina</taxon>
        <taxon>Cytheroidea</taxon>
        <taxon>Cytherideidae</taxon>
        <taxon>Cyprideis</taxon>
    </lineage>
</organism>
<evidence type="ECO:0000256" key="1">
    <source>
        <dbReference type="PROSITE-ProRule" id="PRU00152"/>
    </source>
</evidence>
<name>A0A7R8WDL8_9CRUS</name>
<evidence type="ECO:0000256" key="2">
    <source>
        <dbReference type="SAM" id="MobiDB-lite"/>
    </source>
</evidence>
<dbReference type="InterPro" id="IPR001024">
    <property type="entry name" value="PLAT/LH2_dom"/>
</dbReference>
<protein>
    <submittedName>
        <fullName evidence="3">Uncharacterized protein</fullName>
    </submittedName>
</protein>
<evidence type="ECO:0000313" key="3">
    <source>
        <dbReference type="EMBL" id="CAD7229034.1"/>
    </source>
</evidence>
<feature type="compositionally biased region" description="Polar residues" evidence="2">
    <location>
        <begin position="213"/>
        <end position="230"/>
    </location>
</feature>
<reference evidence="3" key="1">
    <citation type="submission" date="2020-11" db="EMBL/GenBank/DDBJ databases">
        <authorList>
            <person name="Tran Van P."/>
        </authorList>
    </citation>
    <scope>NUCLEOTIDE SEQUENCE</scope>
</reference>
<dbReference type="SMART" id="SM00593">
    <property type="entry name" value="RUN"/>
    <property type="match status" value="2"/>
</dbReference>
<dbReference type="InterPro" id="IPR037213">
    <property type="entry name" value="Run_dom_sf"/>
</dbReference>
<dbReference type="Gene3D" id="2.60.60.20">
    <property type="entry name" value="PLAT/LH2 domain"/>
    <property type="match status" value="1"/>
</dbReference>
<dbReference type="SUPFAM" id="SSF49723">
    <property type="entry name" value="Lipase/lipooxygenase domain (PLAT/LH2 domain)"/>
    <property type="match status" value="1"/>
</dbReference>
<dbReference type="AlphaFoldDB" id="A0A7R8WDL8"/>
<gene>
    <name evidence="3" type="ORF">CTOB1V02_LOCUS6908</name>
</gene>
<dbReference type="CDD" id="cd17678">
    <property type="entry name" value="RUN2_DENND5"/>
    <property type="match status" value="1"/>
</dbReference>
<comment type="caution">
    <text evidence="1">Lacks conserved residue(s) required for the propagation of feature annotation.</text>
</comment>
<dbReference type="PANTHER" id="PTHR46070:SF1">
    <property type="entry name" value="PINSTRIPE, ISOFORM A"/>
    <property type="match status" value="1"/>
</dbReference>
<dbReference type="GO" id="GO:0031267">
    <property type="term" value="F:small GTPase binding"/>
    <property type="evidence" value="ECO:0007669"/>
    <property type="project" value="InterPro"/>
</dbReference>
<dbReference type="InterPro" id="IPR004012">
    <property type="entry name" value="Run_dom"/>
</dbReference>
<dbReference type="InterPro" id="IPR047278">
    <property type="entry name" value="DEN5A/B"/>
</dbReference>
<proteinExistence type="predicted"/>
<dbReference type="Pfam" id="PF02759">
    <property type="entry name" value="RUN"/>
    <property type="match status" value="2"/>
</dbReference>
<dbReference type="OrthoDB" id="6366354at2759"/>
<dbReference type="SUPFAM" id="SSF140741">
    <property type="entry name" value="RUN domain-like"/>
    <property type="match status" value="2"/>
</dbReference>
<dbReference type="PROSITE" id="PS50826">
    <property type="entry name" value="RUN"/>
    <property type="match status" value="2"/>
</dbReference>
<dbReference type="PANTHER" id="PTHR46070">
    <property type="entry name" value="PINSTRIPE, ISOFORM A"/>
    <property type="match status" value="1"/>
</dbReference>
<dbReference type="GO" id="GO:0005085">
    <property type="term" value="F:guanyl-nucleotide exchange factor activity"/>
    <property type="evidence" value="ECO:0007669"/>
    <property type="project" value="InterPro"/>
</dbReference>
<dbReference type="EMBL" id="OB661825">
    <property type="protein sequence ID" value="CAD7229034.1"/>
    <property type="molecule type" value="Genomic_DNA"/>
</dbReference>
<dbReference type="PROSITE" id="PS50095">
    <property type="entry name" value="PLAT"/>
    <property type="match status" value="1"/>
</dbReference>
<dbReference type="Gene3D" id="1.20.58.900">
    <property type="match status" value="2"/>
</dbReference>
<accession>A0A7R8WDL8</accession>